<evidence type="ECO:0000313" key="1">
    <source>
        <dbReference type="EMBL" id="KAI8573071.1"/>
    </source>
</evidence>
<keyword evidence="2" id="KW-1185">Reference proteome</keyword>
<dbReference type="Proteomes" id="UP001062846">
    <property type="component" value="Chromosome 1"/>
</dbReference>
<reference evidence="1" key="1">
    <citation type="submission" date="2022-02" db="EMBL/GenBank/DDBJ databases">
        <title>Plant Genome Project.</title>
        <authorList>
            <person name="Zhang R.-G."/>
        </authorList>
    </citation>
    <scope>NUCLEOTIDE SEQUENCE</scope>
    <source>
        <strain evidence="1">AT1</strain>
    </source>
</reference>
<organism evidence="1 2">
    <name type="scientific">Rhododendron molle</name>
    <name type="common">Chinese azalea</name>
    <name type="synonym">Azalea mollis</name>
    <dbReference type="NCBI Taxonomy" id="49168"/>
    <lineage>
        <taxon>Eukaryota</taxon>
        <taxon>Viridiplantae</taxon>
        <taxon>Streptophyta</taxon>
        <taxon>Embryophyta</taxon>
        <taxon>Tracheophyta</taxon>
        <taxon>Spermatophyta</taxon>
        <taxon>Magnoliopsida</taxon>
        <taxon>eudicotyledons</taxon>
        <taxon>Gunneridae</taxon>
        <taxon>Pentapetalae</taxon>
        <taxon>asterids</taxon>
        <taxon>Ericales</taxon>
        <taxon>Ericaceae</taxon>
        <taxon>Ericoideae</taxon>
        <taxon>Rhodoreae</taxon>
        <taxon>Rhododendron</taxon>
    </lineage>
</organism>
<comment type="caution">
    <text evidence="1">The sequence shown here is derived from an EMBL/GenBank/DDBJ whole genome shotgun (WGS) entry which is preliminary data.</text>
</comment>
<gene>
    <name evidence="1" type="ORF">RHMOL_Rhmol01G0250100</name>
</gene>
<proteinExistence type="predicted"/>
<accession>A0ACC0Q5G7</accession>
<name>A0ACC0Q5G7_RHOML</name>
<dbReference type="EMBL" id="CM046388">
    <property type="protein sequence ID" value="KAI8573071.1"/>
    <property type="molecule type" value="Genomic_DNA"/>
</dbReference>
<evidence type="ECO:0000313" key="2">
    <source>
        <dbReference type="Proteomes" id="UP001062846"/>
    </source>
</evidence>
<sequence length="126" mass="14474">MGESQAKLQALQREICKLQAQMVDVETASRLNLARTWDELTTILLAHEAKSPPEVLEMEEKFEEKLSPELVKSLIRHTLYKVENEPKYEVHFQSCLTGVSDPFILTLANIAEFLEELEDSEIKVEE</sequence>
<protein>
    <submittedName>
        <fullName evidence="1">Uncharacterized protein</fullName>
    </submittedName>
</protein>